<dbReference type="GO" id="GO:0009982">
    <property type="term" value="F:pseudouridine synthase activity"/>
    <property type="evidence" value="ECO:0007669"/>
    <property type="project" value="InterPro"/>
</dbReference>
<dbReference type="PANTHER" id="PTHR21600">
    <property type="entry name" value="MITOCHONDRIAL RNA PSEUDOURIDINE SYNTHASE"/>
    <property type="match status" value="1"/>
</dbReference>
<dbReference type="RefSeq" id="WP_044011493.1">
    <property type="nucleotide sequence ID" value="NZ_AWTT01000066.1"/>
</dbReference>
<dbReference type="Pfam" id="PF00849">
    <property type="entry name" value="PseudoU_synth_2"/>
    <property type="match status" value="1"/>
</dbReference>
<dbReference type="InterPro" id="IPR006145">
    <property type="entry name" value="PsdUridine_synth_RsuA/RluA"/>
</dbReference>
<proteinExistence type="inferred from homology"/>
<evidence type="ECO:0000256" key="4">
    <source>
        <dbReference type="RuleBase" id="RU362028"/>
    </source>
</evidence>
<dbReference type="PANTHER" id="PTHR21600:SF87">
    <property type="entry name" value="RNA PSEUDOURIDYLATE SYNTHASE DOMAIN-CONTAINING PROTEIN 1"/>
    <property type="match status" value="1"/>
</dbReference>
<dbReference type="GO" id="GO:0140098">
    <property type="term" value="F:catalytic activity, acting on RNA"/>
    <property type="evidence" value="ECO:0007669"/>
    <property type="project" value="UniProtKB-ARBA"/>
</dbReference>
<evidence type="ECO:0000256" key="3">
    <source>
        <dbReference type="PIRSR" id="PIRSR606225-1"/>
    </source>
</evidence>
<dbReference type="InterPro" id="IPR050188">
    <property type="entry name" value="RluA_PseudoU_synthase"/>
</dbReference>
<dbReference type="GO" id="GO:0000455">
    <property type="term" value="P:enzyme-directed rRNA pseudouridine synthesis"/>
    <property type="evidence" value="ECO:0007669"/>
    <property type="project" value="TreeGrafter"/>
</dbReference>
<dbReference type="STRING" id="1335616.WDC_1798"/>
<evidence type="ECO:0000256" key="1">
    <source>
        <dbReference type="ARBA" id="ARBA00000073"/>
    </source>
</evidence>
<gene>
    <name evidence="6" type="ORF">WDC_1798</name>
</gene>
<accession>A0A0D0YTP8</accession>
<dbReference type="InterPro" id="IPR006224">
    <property type="entry name" value="PsdUridine_synth_RluA-like_CS"/>
</dbReference>
<name>A0A0D0YTP8_9LACO</name>
<feature type="active site" evidence="3">
    <location>
        <position position="139"/>
    </location>
</feature>
<keyword evidence="4" id="KW-0413">Isomerase</keyword>
<comment type="caution">
    <text evidence="6">The sequence shown here is derived from an EMBL/GenBank/DDBJ whole genome shotgun (WGS) entry which is preliminary data.</text>
</comment>
<dbReference type="Proteomes" id="UP000032279">
    <property type="component" value="Unassembled WGS sequence"/>
</dbReference>
<dbReference type="PATRIC" id="fig|1335616.4.peg.1809"/>
<comment type="catalytic activity">
    <reaction evidence="1 4">
        <text>a uridine in RNA = a pseudouridine in RNA</text>
        <dbReference type="Rhea" id="RHEA:48348"/>
        <dbReference type="Rhea" id="RHEA-COMP:12068"/>
        <dbReference type="Rhea" id="RHEA-COMP:12069"/>
        <dbReference type="ChEBI" id="CHEBI:65314"/>
        <dbReference type="ChEBI" id="CHEBI:65315"/>
    </reaction>
</comment>
<feature type="domain" description="Pseudouridine synthase RsuA/RluA-like" evidence="5">
    <location>
        <begin position="94"/>
        <end position="244"/>
    </location>
</feature>
<dbReference type="Gene3D" id="3.30.2350.10">
    <property type="entry name" value="Pseudouridine synthase"/>
    <property type="match status" value="1"/>
</dbReference>
<evidence type="ECO:0000259" key="5">
    <source>
        <dbReference type="Pfam" id="PF00849"/>
    </source>
</evidence>
<dbReference type="SUPFAM" id="SSF55120">
    <property type="entry name" value="Pseudouridine synthase"/>
    <property type="match status" value="1"/>
</dbReference>
<dbReference type="GO" id="GO:0003723">
    <property type="term" value="F:RNA binding"/>
    <property type="evidence" value="ECO:0007669"/>
    <property type="project" value="InterPro"/>
</dbReference>
<comment type="similarity">
    <text evidence="2 4">Belongs to the pseudouridine synthase RluA family.</text>
</comment>
<dbReference type="EC" id="5.4.99.-" evidence="4"/>
<protein>
    <recommendedName>
        <fullName evidence="4">Pseudouridine synthase</fullName>
        <ecNumber evidence="4">5.4.99.-</ecNumber>
    </recommendedName>
</protein>
<dbReference type="AlphaFoldDB" id="A0A0D0YTP8"/>
<dbReference type="EMBL" id="AWTT01000066">
    <property type="protein sequence ID" value="KIS02629.1"/>
    <property type="molecule type" value="Genomic_DNA"/>
</dbReference>
<evidence type="ECO:0000256" key="2">
    <source>
        <dbReference type="ARBA" id="ARBA00010876"/>
    </source>
</evidence>
<keyword evidence="7" id="KW-1185">Reference proteome</keyword>
<dbReference type="InterPro" id="IPR006225">
    <property type="entry name" value="PsdUridine_synth_RluC/D"/>
</dbReference>
<dbReference type="PROSITE" id="PS01129">
    <property type="entry name" value="PSI_RLU"/>
    <property type="match status" value="1"/>
</dbReference>
<reference evidence="6 7" key="1">
    <citation type="submission" date="2013-08" db="EMBL/GenBank/DDBJ databases">
        <title>Lactobacillus wasatchii sp. WDC04, a late gas producing bacteria isolated from aged chedder cheese.</title>
        <authorList>
            <person name="Oberg C.J."/>
            <person name="Culumber M."/>
            <person name="McMahon D.J."/>
            <person name="Broadbent J.R."/>
            <person name="Oberg T.S."/>
            <person name="Ortaki F."/>
        </authorList>
    </citation>
    <scope>NUCLEOTIDE SEQUENCE [LARGE SCALE GENOMIC DNA]</scope>
    <source>
        <strain evidence="6 7">WDC04</strain>
    </source>
</reference>
<dbReference type="NCBIfam" id="TIGR00005">
    <property type="entry name" value="rluA_subfam"/>
    <property type="match status" value="1"/>
</dbReference>
<comment type="function">
    <text evidence="4">Responsible for synthesis of pseudouridine from uracil.</text>
</comment>
<evidence type="ECO:0000313" key="6">
    <source>
        <dbReference type="EMBL" id="KIS02629.1"/>
    </source>
</evidence>
<dbReference type="InterPro" id="IPR020103">
    <property type="entry name" value="PsdUridine_synth_cat_dom_sf"/>
</dbReference>
<dbReference type="CDD" id="cd02869">
    <property type="entry name" value="PseudoU_synth_RluA_like"/>
    <property type="match status" value="1"/>
</dbReference>
<sequence length="294" mass="33482">MTTWQLTYQLPNDFETNSLRNLLEQQWLLPHRIVHFLRLRQDVMVNQNYLPMNFMVKATDKISMRFLASDFRTSESRYLMDNSRVIKILFENENLLVVNKPAGIKTHPNQPFETGTLLNFVAGYLAKSRAAPYMVHRIDQQTSGAVIVAKNPIVVPILDRLISSKQIARSYVAWVSGVFDQDAGKIELPIGYDPADKRKRKVAGVKAQSALTMYQVLKQTGDRTLVRLELATGRTHQLRVHLAAIGHPIIGDPLYSMAGNEKMLLHAAELKLIVPFEQTKIKIYAPEPPYFNNL</sequence>
<organism evidence="6 7">
    <name type="scientific">Paucilactobacillus wasatchensis</name>
    <dbReference type="NCBI Taxonomy" id="1335616"/>
    <lineage>
        <taxon>Bacteria</taxon>
        <taxon>Bacillati</taxon>
        <taxon>Bacillota</taxon>
        <taxon>Bacilli</taxon>
        <taxon>Lactobacillales</taxon>
        <taxon>Lactobacillaceae</taxon>
        <taxon>Paucilactobacillus</taxon>
    </lineage>
</organism>
<evidence type="ECO:0000313" key="7">
    <source>
        <dbReference type="Proteomes" id="UP000032279"/>
    </source>
</evidence>